<keyword evidence="1" id="KW-1188">Viral release from host cell</keyword>
<dbReference type="GO" id="GO:0008233">
    <property type="term" value="F:peptidase activity"/>
    <property type="evidence" value="ECO:0007669"/>
    <property type="project" value="UniProtKB-KW"/>
</dbReference>
<reference evidence="6" key="1">
    <citation type="submission" date="2007-06" db="EMBL/GenBank/DDBJ databases">
        <title>Complete sequence of Sinorhizobium medicae WSM419 chromosome.</title>
        <authorList>
            <consortium name="US DOE Joint Genome Institute"/>
            <person name="Copeland A."/>
            <person name="Lucas S."/>
            <person name="Lapidus A."/>
            <person name="Barry K."/>
            <person name="Glavina del Rio T."/>
            <person name="Dalin E."/>
            <person name="Tice H."/>
            <person name="Pitluck S."/>
            <person name="Chain P."/>
            <person name="Malfatti S."/>
            <person name="Shin M."/>
            <person name="Vergez L."/>
            <person name="Schmutz J."/>
            <person name="Larimer F."/>
            <person name="Land M."/>
            <person name="Hauser L."/>
            <person name="Kyrpides N."/>
            <person name="Mikhailova N."/>
            <person name="Reeve W.G."/>
            <person name="Richardson P."/>
        </authorList>
    </citation>
    <scope>NUCLEOTIDE SEQUENCE [LARGE SCALE GENOMIC DNA]</scope>
    <source>
        <strain evidence="6">WSM419</strain>
    </source>
</reference>
<dbReference type="InterPro" id="IPR054613">
    <property type="entry name" value="Peptidase_S78_dom"/>
</dbReference>
<dbReference type="KEGG" id="smd:Smed_1335"/>
<feature type="domain" description="Prohead serine protease" evidence="4">
    <location>
        <begin position="20"/>
        <end position="176"/>
    </location>
</feature>
<dbReference type="Proteomes" id="UP000001108">
    <property type="component" value="Chromosome"/>
</dbReference>
<evidence type="ECO:0000313" key="5">
    <source>
        <dbReference type="EMBL" id="ABR60185.1"/>
    </source>
</evidence>
<dbReference type="NCBIfam" id="TIGR01543">
    <property type="entry name" value="proheadase_HK97"/>
    <property type="match status" value="1"/>
</dbReference>
<proteinExistence type="predicted"/>
<evidence type="ECO:0000256" key="3">
    <source>
        <dbReference type="ARBA" id="ARBA00022801"/>
    </source>
</evidence>
<accession>A6U955</accession>
<dbReference type="Pfam" id="PF04586">
    <property type="entry name" value="Peptidase_S78"/>
    <property type="match status" value="1"/>
</dbReference>
<keyword evidence="2 5" id="KW-0645">Protease</keyword>
<dbReference type="HOGENOM" id="CLU_073043_1_0_5"/>
<evidence type="ECO:0000256" key="2">
    <source>
        <dbReference type="ARBA" id="ARBA00022670"/>
    </source>
</evidence>
<evidence type="ECO:0000313" key="6">
    <source>
        <dbReference type="Proteomes" id="UP000001108"/>
    </source>
</evidence>
<dbReference type="STRING" id="366394.Smed_1335"/>
<dbReference type="OrthoDB" id="9804926at2"/>
<dbReference type="EMBL" id="CP000738">
    <property type="protein sequence ID" value="ABR60185.1"/>
    <property type="molecule type" value="Genomic_DNA"/>
</dbReference>
<dbReference type="eggNOG" id="COG3740">
    <property type="taxonomic scope" value="Bacteria"/>
</dbReference>
<protein>
    <submittedName>
        <fullName evidence="5">Phage prohead protease, HK97 family</fullName>
    </submittedName>
</protein>
<dbReference type="MEROPS" id="S78.001"/>
<gene>
    <name evidence="5" type="ordered locus">Smed_1335</name>
</gene>
<dbReference type="AlphaFoldDB" id="A6U955"/>
<reference evidence="5 6" key="2">
    <citation type="journal article" date="2010" name="Stand. Genomic Sci.">
        <title>Complete genome sequence of the Medicago microsymbiont Ensifer (Sinorhizobium) medicae strain WSM419.</title>
        <authorList>
            <person name="Reeve W."/>
            <person name="Chain P."/>
            <person name="O'Hara G."/>
            <person name="Ardley J."/>
            <person name="Nandesena K."/>
            <person name="Brau L."/>
            <person name="Tiwari R."/>
            <person name="Malfatti S."/>
            <person name="Kiss H."/>
            <person name="Lapidus A."/>
            <person name="Copeland A."/>
            <person name="Nolan M."/>
            <person name="Land M."/>
            <person name="Hauser L."/>
            <person name="Chang Y.J."/>
            <person name="Ivanova N."/>
            <person name="Mavromatis K."/>
            <person name="Markowitz V."/>
            <person name="Kyrpides N."/>
            <person name="Gollagher M."/>
            <person name="Yates R."/>
            <person name="Dilworth M."/>
            <person name="Howieson J."/>
        </authorList>
    </citation>
    <scope>NUCLEOTIDE SEQUENCE [LARGE SCALE GENOMIC DNA]</scope>
    <source>
        <strain evidence="5 6">WSM419</strain>
    </source>
</reference>
<organism evidence="5 6">
    <name type="scientific">Sinorhizobium medicae (strain WSM419)</name>
    <name type="common">Ensifer medicae</name>
    <dbReference type="NCBI Taxonomy" id="366394"/>
    <lineage>
        <taxon>Bacteria</taxon>
        <taxon>Pseudomonadati</taxon>
        <taxon>Pseudomonadota</taxon>
        <taxon>Alphaproteobacteria</taxon>
        <taxon>Hyphomicrobiales</taxon>
        <taxon>Rhizobiaceae</taxon>
        <taxon>Sinorhizobium/Ensifer group</taxon>
        <taxon>Sinorhizobium</taxon>
    </lineage>
</organism>
<dbReference type="GO" id="GO:0006508">
    <property type="term" value="P:proteolysis"/>
    <property type="evidence" value="ECO:0007669"/>
    <property type="project" value="UniProtKB-KW"/>
</dbReference>
<evidence type="ECO:0000256" key="1">
    <source>
        <dbReference type="ARBA" id="ARBA00022612"/>
    </source>
</evidence>
<keyword evidence="3" id="KW-0378">Hydrolase</keyword>
<dbReference type="InterPro" id="IPR006433">
    <property type="entry name" value="Prohead_protease"/>
</dbReference>
<dbReference type="PATRIC" id="fig|366394.8.peg.4466"/>
<name>A6U955_SINMW</name>
<sequence length="243" mass="26547">MTKNKDGGAIEHRSFGLGEVKVADSDGEMTFSGYGAVFGNVDSYGDVIAKGAFAETLKKANSSGVWPAMLSQHGGMFGEDMTPIGVWTEMREDDTGLWVEGKFAPTPRGKEAYELLKMKPRSAFNGLSIGFRAKEWAVRTQPEDPRRTLKAVELLEVSLVTFPANGKARVLSVKSEFNPRDIEDSLREAGLSRADSVKAVAVLKSMLLRDEAEDTTPRDEDETAKKSEAELTELAERIKALIA</sequence>
<evidence type="ECO:0000259" key="4">
    <source>
        <dbReference type="Pfam" id="PF04586"/>
    </source>
</evidence>